<name>A0ACC0CNX5_9PEZI</name>
<organism evidence="1 2">
    <name type="scientific">Hypoxylon rubiginosum</name>
    <dbReference type="NCBI Taxonomy" id="110542"/>
    <lineage>
        <taxon>Eukaryota</taxon>
        <taxon>Fungi</taxon>
        <taxon>Dikarya</taxon>
        <taxon>Ascomycota</taxon>
        <taxon>Pezizomycotina</taxon>
        <taxon>Sordariomycetes</taxon>
        <taxon>Xylariomycetidae</taxon>
        <taxon>Xylariales</taxon>
        <taxon>Hypoxylaceae</taxon>
        <taxon>Hypoxylon</taxon>
    </lineage>
</organism>
<dbReference type="Proteomes" id="UP001497680">
    <property type="component" value="Unassembled WGS sequence"/>
</dbReference>
<proteinExistence type="predicted"/>
<sequence>MRNGWESERLVYRALQDTDVDHTFMHNAIASDPIGFPLAYSEAFRPQSTTMTAALFATLRKKSLSVVICLPTDNPIEATTMYESSQQEILPAQAESKTQSEASTLMPIGILTLTAPEPENHHHRKTMLGISVINAYQGRGYGPEAINWGLDWAFEFGGMHRVGATCYGYNDRGKRLYEKLGFIHYGILDSEWEKLRLV</sequence>
<dbReference type="EMBL" id="MU394381">
    <property type="protein sequence ID" value="KAI6082013.1"/>
    <property type="molecule type" value="Genomic_DNA"/>
</dbReference>
<evidence type="ECO:0000313" key="2">
    <source>
        <dbReference type="Proteomes" id="UP001497680"/>
    </source>
</evidence>
<accession>A0ACC0CNX5</accession>
<comment type="caution">
    <text evidence="1">The sequence shown here is derived from an EMBL/GenBank/DDBJ whole genome shotgun (WGS) entry which is preliminary data.</text>
</comment>
<reference evidence="1 2" key="1">
    <citation type="journal article" date="2022" name="New Phytol.">
        <title>Ecological generalism drives hyperdiversity of secondary metabolite gene clusters in xylarialean endophytes.</title>
        <authorList>
            <person name="Franco M.E.E."/>
            <person name="Wisecaver J.H."/>
            <person name="Arnold A.E."/>
            <person name="Ju Y.M."/>
            <person name="Slot J.C."/>
            <person name="Ahrendt S."/>
            <person name="Moore L.P."/>
            <person name="Eastman K.E."/>
            <person name="Scott K."/>
            <person name="Konkel Z."/>
            <person name="Mondo S.J."/>
            <person name="Kuo A."/>
            <person name="Hayes R.D."/>
            <person name="Haridas S."/>
            <person name="Andreopoulos B."/>
            <person name="Riley R."/>
            <person name="LaButti K."/>
            <person name="Pangilinan J."/>
            <person name="Lipzen A."/>
            <person name="Amirebrahimi M."/>
            <person name="Yan J."/>
            <person name="Adam C."/>
            <person name="Keymanesh K."/>
            <person name="Ng V."/>
            <person name="Louie K."/>
            <person name="Northen T."/>
            <person name="Drula E."/>
            <person name="Henrissat B."/>
            <person name="Hsieh H.M."/>
            <person name="Youens-Clark K."/>
            <person name="Lutzoni F."/>
            <person name="Miadlikowska J."/>
            <person name="Eastwood D.C."/>
            <person name="Hamelin R.C."/>
            <person name="Grigoriev I.V."/>
            <person name="U'Ren J.M."/>
        </authorList>
    </citation>
    <scope>NUCLEOTIDE SEQUENCE [LARGE SCALE GENOMIC DNA]</scope>
    <source>
        <strain evidence="1 2">ER1909</strain>
    </source>
</reference>
<keyword evidence="2" id="KW-1185">Reference proteome</keyword>
<protein>
    <submittedName>
        <fullName evidence="1">Acyl-CoA N-acyltransferase</fullName>
    </submittedName>
</protein>
<evidence type="ECO:0000313" key="1">
    <source>
        <dbReference type="EMBL" id="KAI6082013.1"/>
    </source>
</evidence>
<gene>
    <name evidence="1" type="ORF">F4821DRAFT_272796</name>
</gene>